<keyword evidence="2" id="KW-0479">Metal-binding</keyword>
<evidence type="ECO:0000256" key="1">
    <source>
        <dbReference type="ARBA" id="ARBA00022670"/>
    </source>
</evidence>
<dbReference type="InterPro" id="IPR024079">
    <property type="entry name" value="MetalloPept_cat_dom_sf"/>
</dbReference>
<dbReference type="Gene3D" id="3.40.390.10">
    <property type="entry name" value="Collagenase (Catalytic Domain)"/>
    <property type="match status" value="1"/>
</dbReference>
<dbReference type="EMBL" id="FZOR01000005">
    <property type="protein sequence ID" value="SNS48858.1"/>
    <property type="molecule type" value="Genomic_DNA"/>
</dbReference>
<organism evidence="6 7">
    <name type="scientific">Actinomadura meyerae</name>
    <dbReference type="NCBI Taxonomy" id="240840"/>
    <lineage>
        <taxon>Bacteria</taxon>
        <taxon>Bacillati</taxon>
        <taxon>Actinomycetota</taxon>
        <taxon>Actinomycetes</taxon>
        <taxon>Streptosporangiales</taxon>
        <taxon>Thermomonosporaceae</taxon>
        <taxon>Actinomadura</taxon>
    </lineage>
</organism>
<dbReference type="GO" id="GO:0008270">
    <property type="term" value="F:zinc ion binding"/>
    <property type="evidence" value="ECO:0007669"/>
    <property type="project" value="InterPro"/>
</dbReference>
<dbReference type="GO" id="GO:0004222">
    <property type="term" value="F:metalloendopeptidase activity"/>
    <property type="evidence" value="ECO:0007669"/>
    <property type="project" value="InterPro"/>
</dbReference>
<evidence type="ECO:0000259" key="5">
    <source>
        <dbReference type="Pfam" id="PF00413"/>
    </source>
</evidence>
<evidence type="ECO:0000256" key="4">
    <source>
        <dbReference type="ARBA" id="ARBA00022833"/>
    </source>
</evidence>
<dbReference type="Pfam" id="PF00413">
    <property type="entry name" value="Peptidase_M10"/>
    <property type="match status" value="1"/>
</dbReference>
<dbReference type="GO" id="GO:0006508">
    <property type="term" value="P:proteolysis"/>
    <property type="evidence" value="ECO:0007669"/>
    <property type="project" value="UniProtKB-KW"/>
</dbReference>
<keyword evidence="7" id="KW-1185">Reference proteome</keyword>
<proteinExistence type="predicted"/>
<dbReference type="SUPFAM" id="SSF55486">
    <property type="entry name" value="Metalloproteases ('zincins'), catalytic domain"/>
    <property type="match status" value="1"/>
</dbReference>
<evidence type="ECO:0000256" key="3">
    <source>
        <dbReference type="ARBA" id="ARBA00022801"/>
    </source>
</evidence>
<dbReference type="InterPro" id="IPR001818">
    <property type="entry name" value="Pept_M10_metallopeptidase"/>
</dbReference>
<accession>A0A239EX33</accession>
<dbReference type="Proteomes" id="UP000198318">
    <property type="component" value="Unassembled WGS sequence"/>
</dbReference>
<evidence type="ECO:0000256" key="2">
    <source>
        <dbReference type="ARBA" id="ARBA00022723"/>
    </source>
</evidence>
<name>A0A239EX33_9ACTN</name>
<keyword evidence="3" id="KW-0378">Hydrolase</keyword>
<feature type="domain" description="Peptidase M10 metallopeptidase" evidence="5">
    <location>
        <begin position="255"/>
        <end position="329"/>
    </location>
</feature>
<keyword evidence="1" id="KW-0645">Protease</keyword>
<keyword evidence="4" id="KW-0862">Zinc</keyword>
<protein>
    <submittedName>
        <fullName evidence="6">Matrixin</fullName>
    </submittedName>
</protein>
<gene>
    <name evidence="6" type="ORF">SAMN05443665_100529</name>
</gene>
<dbReference type="AlphaFoldDB" id="A0A239EX33"/>
<dbReference type="RefSeq" id="WP_089325133.1">
    <property type="nucleotide sequence ID" value="NZ_FZOR01000005.1"/>
</dbReference>
<evidence type="ECO:0000313" key="6">
    <source>
        <dbReference type="EMBL" id="SNS48858.1"/>
    </source>
</evidence>
<dbReference type="GO" id="GO:0031012">
    <property type="term" value="C:extracellular matrix"/>
    <property type="evidence" value="ECO:0007669"/>
    <property type="project" value="InterPro"/>
</dbReference>
<evidence type="ECO:0000313" key="7">
    <source>
        <dbReference type="Proteomes" id="UP000198318"/>
    </source>
</evidence>
<reference evidence="6 7" key="1">
    <citation type="submission" date="2017-06" db="EMBL/GenBank/DDBJ databases">
        <authorList>
            <person name="Kim H.J."/>
            <person name="Triplett B.A."/>
        </authorList>
    </citation>
    <scope>NUCLEOTIDE SEQUENCE [LARGE SCALE GENOMIC DNA]</scope>
    <source>
        <strain evidence="6 7">DSM 44715</strain>
    </source>
</reference>
<sequence length="331" mass="34131">MRDFPRTTLRAGAVAAAAATAALAGAGFTGTGLAETRHSPAWCRPGGTLSVRTMPTRVRIADCDLRGRAVRGANGLTAVVPTDGTSLVAHALRADGGAELSIRVDRRAGLVTIGTQGGRVPHGRPRAFRAPTTACADGAYRLEPSRWRRGTAVPWYFYPGDSGLPSGPIAAGVSNMANARTDCNGGRFTPAPNVGARYAGQSNRPPNLTSAAACGKRDGANTFGWLAMRSAGGDVLAATCTWYIGSSTVETDMALQMQGKRWWTAGRCAAGSYSAEAVATHEAGHVFGLGHVEGIEHGNLTMSPSLASCDRSAATLGKGDYAGLVAIYGGR</sequence>